<dbReference type="EMBL" id="CPZJ01000004">
    <property type="protein sequence ID" value="CNF50480.1"/>
    <property type="molecule type" value="Genomic_DNA"/>
</dbReference>
<proteinExistence type="predicted"/>
<sequence>MGGIENIESAHKSYEPSAVVKSNIEGRPSISTPEALANDFLNKTVPNAECKINKILDTQEDIGSKDNDIRVKLAKKQFFINVIELTVSLTSFVVSVGMSICSGGAATPVAIITGVNLMLSLSNLACAYHNWNCASKNKDGLTMGSDAIQQAAFMLAKHCGAQLADCKKIARYTSFFIRVGIVASLAGIGLFTHPVVTNSLCLLAKNYNSIVGSMVSVITAGALGVWISNDGDQRKETEIALRNNENQVEAIIERITGNLEICEGLGLIKDGVRTTLA</sequence>
<reference evidence="2 3" key="1">
    <citation type="submission" date="2015-03" db="EMBL/GenBank/DDBJ databases">
        <authorList>
            <person name="Murphy D."/>
        </authorList>
    </citation>
    <scope>NUCLEOTIDE SEQUENCE [LARGE SCALE GENOMIC DNA]</scope>
    <source>
        <strain evidence="2 3">BR165/97</strain>
    </source>
</reference>
<keyword evidence="1" id="KW-1133">Transmembrane helix</keyword>
<feature type="transmembrane region" description="Helical" evidence="1">
    <location>
        <begin position="106"/>
        <end position="128"/>
    </location>
</feature>
<dbReference type="RefSeq" id="WP_050073210.1">
    <property type="nucleotide sequence ID" value="NZ_CPZJ01000004.1"/>
</dbReference>
<accession>A0A0T9M1M5</accession>
<evidence type="ECO:0000313" key="2">
    <source>
        <dbReference type="EMBL" id="CNF50480.1"/>
    </source>
</evidence>
<dbReference type="Proteomes" id="UP000038750">
    <property type="component" value="Unassembled WGS sequence"/>
</dbReference>
<dbReference type="STRING" id="631.CH53_1423"/>
<dbReference type="eggNOG" id="ENOG5033DWS">
    <property type="taxonomic scope" value="Bacteria"/>
</dbReference>
<feature type="transmembrane region" description="Helical" evidence="1">
    <location>
        <begin position="78"/>
        <end position="100"/>
    </location>
</feature>
<keyword evidence="1" id="KW-0472">Membrane</keyword>
<dbReference type="AlphaFoldDB" id="A0A0T9M1M5"/>
<evidence type="ECO:0000256" key="1">
    <source>
        <dbReference type="SAM" id="Phobius"/>
    </source>
</evidence>
<name>A0A0T9M1M5_YERIN</name>
<dbReference type="OrthoDB" id="6480792at2"/>
<keyword evidence="1" id="KW-0812">Transmembrane</keyword>
<feature type="transmembrane region" description="Helical" evidence="1">
    <location>
        <begin position="175"/>
        <end position="195"/>
    </location>
</feature>
<organism evidence="2 3">
    <name type="scientific">Yersinia intermedia</name>
    <dbReference type="NCBI Taxonomy" id="631"/>
    <lineage>
        <taxon>Bacteria</taxon>
        <taxon>Pseudomonadati</taxon>
        <taxon>Pseudomonadota</taxon>
        <taxon>Gammaproteobacteria</taxon>
        <taxon>Enterobacterales</taxon>
        <taxon>Yersiniaceae</taxon>
        <taxon>Yersinia</taxon>
    </lineage>
</organism>
<gene>
    <name evidence="2" type="ORF">ERS008530_01382</name>
</gene>
<feature type="transmembrane region" description="Helical" evidence="1">
    <location>
        <begin position="207"/>
        <end position="227"/>
    </location>
</feature>
<evidence type="ECO:0000313" key="3">
    <source>
        <dbReference type="Proteomes" id="UP000038750"/>
    </source>
</evidence>
<protein>
    <submittedName>
        <fullName evidence="2">Secretion system effector protein SseF</fullName>
    </submittedName>
</protein>